<keyword evidence="4" id="KW-1185">Reference proteome</keyword>
<accession>A0A1I5Z8A3</accession>
<dbReference type="CDD" id="cd04182">
    <property type="entry name" value="GT_2_like_f"/>
    <property type="match status" value="1"/>
</dbReference>
<dbReference type="Proteomes" id="UP000243106">
    <property type="component" value="Unassembled WGS sequence"/>
</dbReference>
<organism evidence="3 4">
    <name type="scientific">Roseivivax halotolerans</name>
    <dbReference type="NCBI Taxonomy" id="93684"/>
    <lineage>
        <taxon>Bacteria</taxon>
        <taxon>Pseudomonadati</taxon>
        <taxon>Pseudomonadota</taxon>
        <taxon>Alphaproteobacteria</taxon>
        <taxon>Rhodobacterales</taxon>
        <taxon>Roseobacteraceae</taxon>
        <taxon>Roseivivax</taxon>
    </lineage>
</organism>
<dbReference type="PANTHER" id="PTHR43777:SF1">
    <property type="entry name" value="MOLYBDENUM COFACTOR CYTIDYLYLTRANSFERASE"/>
    <property type="match status" value="1"/>
</dbReference>
<reference evidence="4" key="1">
    <citation type="submission" date="2016-10" db="EMBL/GenBank/DDBJ databases">
        <authorList>
            <person name="Varghese N."/>
            <person name="Submissions S."/>
        </authorList>
    </citation>
    <scope>NUCLEOTIDE SEQUENCE [LARGE SCALE GENOMIC DNA]</scope>
    <source>
        <strain evidence="4">JCM 10271</strain>
    </source>
</reference>
<dbReference type="InterPro" id="IPR025877">
    <property type="entry name" value="MobA-like_NTP_Trfase"/>
</dbReference>
<dbReference type="Gene3D" id="3.90.550.10">
    <property type="entry name" value="Spore Coat Polysaccharide Biosynthesis Protein SpsA, Chain A"/>
    <property type="match status" value="1"/>
</dbReference>
<proteinExistence type="predicted"/>
<dbReference type="Pfam" id="PF12804">
    <property type="entry name" value="NTP_transf_3"/>
    <property type="match status" value="1"/>
</dbReference>
<dbReference type="PANTHER" id="PTHR43777">
    <property type="entry name" value="MOLYBDENUM COFACTOR CYTIDYLYLTRANSFERASE"/>
    <property type="match status" value="1"/>
</dbReference>
<dbReference type="AlphaFoldDB" id="A0A1I5Z8A3"/>
<keyword evidence="3" id="KW-0548">Nucleotidyltransferase</keyword>
<feature type="domain" description="MobA-like NTP transferase" evidence="2">
    <location>
        <begin position="20"/>
        <end position="183"/>
    </location>
</feature>
<dbReference type="EMBL" id="FOXV01000008">
    <property type="protein sequence ID" value="SFQ52690.1"/>
    <property type="molecule type" value="Genomic_DNA"/>
</dbReference>
<keyword evidence="3" id="KW-0808">Transferase</keyword>
<name>A0A1I5Z8A3_9RHOB</name>
<dbReference type="STRING" id="93684.SAMN05421853_108101"/>
<protein>
    <submittedName>
        <fullName evidence="3">CTP:molybdopterin cytidylyltransferase MocA</fullName>
    </submittedName>
</protein>
<sequence>MDNGSNDMNSRKPMVEALAVILPAAGQAKRMRGGDKLLEEVDGEPLLRRLSRFALQTVPLVSVAVPDLEGARAAALEGLAVTAIPVPDADRGMARSLVRALSAVPPSAAGVMILPADMPEITAEDIAALAGAFAAHGGSYIIRAAAADGTPGHPVIFPASCRAELEGLTGDTGARAVLKAHAENVRDVPLPARHALVDLDTPEEWAAWRADQAASSALH</sequence>
<evidence type="ECO:0000256" key="1">
    <source>
        <dbReference type="ARBA" id="ARBA00022842"/>
    </source>
</evidence>
<gene>
    <name evidence="3" type="ORF">SAMN05421853_108101</name>
</gene>
<dbReference type="GO" id="GO:0016779">
    <property type="term" value="F:nucleotidyltransferase activity"/>
    <property type="evidence" value="ECO:0007669"/>
    <property type="project" value="UniProtKB-KW"/>
</dbReference>
<dbReference type="SUPFAM" id="SSF53448">
    <property type="entry name" value="Nucleotide-diphospho-sugar transferases"/>
    <property type="match status" value="1"/>
</dbReference>
<dbReference type="InterPro" id="IPR029044">
    <property type="entry name" value="Nucleotide-diphossugar_trans"/>
</dbReference>
<evidence type="ECO:0000313" key="3">
    <source>
        <dbReference type="EMBL" id="SFQ52690.1"/>
    </source>
</evidence>
<evidence type="ECO:0000313" key="4">
    <source>
        <dbReference type="Proteomes" id="UP000243106"/>
    </source>
</evidence>
<evidence type="ECO:0000259" key="2">
    <source>
        <dbReference type="Pfam" id="PF12804"/>
    </source>
</evidence>
<dbReference type="RefSeq" id="WP_245760254.1">
    <property type="nucleotide sequence ID" value="NZ_FOXV01000008.1"/>
</dbReference>
<keyword evidence="1" id="KW-0460">Magnesium</keyword>